<dbReference type="RefSeq" id="WP_320290550.1">
    <property type="nucleotide sequence ID" value="NZ_JAVIIW010000050.1"/>
</dbReference>
<dbReference type="Proteomes" id="UP001287059">
    <property type="component" value="Unassembled WGS sequence"/>
</dbReference>
<name>A0ABU4Y988_9HYPH</name>
<keyword evidence="2" id="KW-1185">Reference proteome</keyword>
<accession>A0ABU4Y988</accession>
<gene>
    <name evidence="1" type="ORF">RFN28_28925</name>
</gene>
<protein>
    <recommendedName>
        <fullName evidence="3">Secreted protein</fullName>
    </recommendedName>
</protein>
<evidence type="ECO:0000313" key="1">
    <source>
        <dbReference type="EMBL" id="MDX8482452.1"/>
    </source>
</evidence>
<evidence type="ECO:0008006" key="3">
    <source>
        <dbReference type="Google" id="ProtNLM"/>
    </source>
</evidence>
<reference evidence="1 2" key="1">
    <citation type="submission" date="2023-08" db="EMBL/GenBank/DDBJ databases">
        <title>Implementing the SeqCode for naming new Mesorhizobium species isolated from Vachellia karroo root nodules.</title>
        <authorList>
            <person name="Van Lill M."/>
        </authorList>
    </citation>
    <scope>NUCLEOTIDE SEQUENCE [LARGE SCALE GENOMIC DNA]</scope>
    <source>
        <strain evidence="1 2">VK24D</strain>
    </source>
</reference>
<comment type="caution">
    <text evidence="1">The sequence shown here is derived from an EMBL/GenBank/DDBJ whole genome shotgun (WGS) entry which is preliminary data.</text>
</comment>
<dbReference type="EMBL" id="JAVIIW010000050">
    <property type="protein sequence ID" value="MDX8482452.1"/>
    <property type="molecule type" value="Genomic_DNA"/>
</dbReference>
<evidence type="ECO:0000313" key="2">
    <source>
        <dbReference type="Proteomes" id="UP001287059"/>
    </source>
</evidence>
<proteinExistence type="predicted"/>
<sequence>MIWEALMMLRLLASLGSPLTIRPGANASQRILSNQALTGAIRLSFAAYRLSLPIASPNVKNDDRKIA</sequence>
<organism evidence="1 2">
    <name type="scientific">Mesorhizobium album</name>
    <dbReference type="NCBI Taxonomy" id="3072314"/>
    <lineage>
        <taxon>Bacteria</taxon>
        <taxon>Pseudomonadati</taxon>
        <taxon>Pseudomonadota</taxon>
        <taxon>Alphaproteobacteria</taxon>
        <taxon>Hyphomicrobiales</taxon>
        <taxon>Phyllobacteriaceae</taxon>
        <taxon>Mesorhizobium</taxon>
    </lineage>
</organism>